<evidence type="ECO:0000256" key="2">
    <source>
        <dbReference type="SAM" id="SignalP"/>
    </source>
</evidence>
<comment type="caution">
    <text evidence="3">The sequence shown here is derived from an EMBL/GenBank/DDBJ whole genome shotgun (WGS) entry which is preliminary data.</text>
</comment>
<dbReference type="Proteomes" id="UP001476798">
    <property type="component" value="Unassembled WGS sequence"/>
</dbReference>
<evidence type="ECO:0000313" key="4">
    <source>
        <dbReference type="Proteomes" id="UP001476798"/>
    </source>
</evidence>
<evidence type="ECO:0000313" key="3">
    <source>
        <dbReference type="EMBL" id="MEQ2171309.1"/>
    </source>
</evidence>
<name>A0ABV0NIS7_9TELE</name>
<keyword evidence="4" id="KW-1185">Reference proteome</keyword>
<keyword evidence="2" id="KW-0732">Signal</keyword>
<evidence type="ECO:0000256" key="1">
    <source>
        <dbReference type="SAM" id="MobiDB-lite"/>
    </source>
</evidence>
<feature type="signal peptide" evidence="2">
    <location>
        <begin position="1"/>
        <end position="17"/>
    </location>
</feature>
<proteinExistence type="predicted"/>
<protein>
    <recommendedName>
        <fullName evidence="5">Secreted protein</fullName>
    </recommendedName>
</protein>
<feature type="compositionally biased region" description="Basic and acidic residues" evidence="1">
    <location>
        <begin position="147"/>
        <end position="167"/>
    </location>
</feature>
<gene>
    <name evidence="3" type="ORF">GOODEAATRI_009406</name>
</gene>
<feature type="region of interest" description="Disordered" evidence="1">
    <location>
        <begin position="144"/>
        <end position="179"/>
    </location>
</feature>
<reference evidence="3 4" key="1">
    <citation type="submission" date="2021-06" db="EMBL/GenBank/DDBJ databases">
        <authorList>
            <person name="Palmer J.M."/>
        </authorList>
    </citation>
    <scope>NUCLEOTIDE SEQUENCE [LARGE SCALE GENOMIC DNA]</scope>
    <source>
        <strain evidence="3 4">GA_2019</strain>
        <tissue evidence="3">Muscle</tissue>
    </source>
</reference>
<organism evidence="3 4">
    <name type="scientific">Goodea atripinnis</name>
    <dbReference type="NCBI Taxonomy" id="208336"/>
    <lineage>
        <taxon>Eukaryota</taxon>
        <taxon>Metazoa</taxon>
        <taxon>Chordata</taxon>
        <taxon>Craniata</taxon>
        <taxon>Vertebrata</taxon>
        <taxon>Euteleostomi</taxon>
        <taxon>Actinopterygii</taxon>
        <taxon>Neopterygii</taxon>
        <taxon>Teleostei</taxon>
        <taxon>Neoteleostei</taxon>
        <taxon>Acanthomorphata</taxon>
        <taxon>Ovalentaria</taxon>
        <taxon>Atherinomorphae</taxon>
        <taxon>Cyprinodontiformes</taxon>
        <taxon>Goodeidae</taxon>
        <taxon>Goodea</taxon>
    </lineage>
</organism>
<feature type="chain" id="PRO_5046749479" description="Secreted protein" evidence="2">
    <location>
        <begin position="18"/>
        <end position="179"/>
    </location>
</feature>
<sequence>MLMCLCTLSWCYTTTSTQSMDMKESGAEKADGSGFFEQLNRLTRGLGRVDCNCSISADVMGRHSKHPRERCKPKDLLTLRWQPSPIKNRGTFRGQCAKQPLSHLLGISENVQTSNSLHFLGLQSTFSAGQLVHYLITPSSRVMQHNGMEERETEKRKEGRIRGEKATDATCLSQRYPDY</sequence>
<accession>A0ABV0NIS7</accession>
<dbReference type="EMBL" id="JAHRIO010040505">
    <property type="protein sequence ID" value="MEQ2171309.1"/>
    <property type="molecule type" value="Genomic_DNA"/>
</dbReference>
<evidence type="ECO:0008006" key="5">
    <source>
        <dbReference type="Google" id="ProtNLM"/>
    </source>
</evidence>